<dbReference type="Gene3D" id="1.10.150.650">
    <property type="match status" value="1"/>
</dbReference>
<dbReference type="CDD" id="cd07438">
    <property type="entry name" value="PHP_HisPPase_AMP"/>
    <property type="match status" value="1"/>
</dbReference>
<organism evidence="2 3">
    <name type="scientific">Faecalispora sporosphaeroides</name>
    <dbReference type="NCBI Taxonomy" id="1549"/>
    <lineage>
        <taxon>Bacteria</taxon>
        <taxon>Bacillati</taxon>
        <taxon>Bacillota</taxon>
        <taxon>Clostridia</taxon>
        <taxon>Eubacteriales</taxon>
        <taxon>Oscillospiraceae</taxon>
        <taxon>Faecalispora</taxon>
    </lineage>
</organism>
<comment type="caution">
    <text evidence="2">The sequence shown here is derived from an EMBL/GenBank/DDBJ whole genome shotgun (WGS) entry which is preliminary data.</text>
</comment>
<dbReference type="RefSeq" id="WP_326840037.1">
    <property type="nucleotide sequence ID" value="NZ_SVNY01000002.1"/>
</dbReference>
<sequence length="281" mass="31014">MAADLHCHTRMSDGAVSIDELVMLAKMKGIGTIAVTDHDTFAGATRAKIFGDRHGVEVIPGIEISAYDNARGRKVHILGYDCESPDRLEGLCKRIGESRKRAANIMMQKVMRLYPVPAEMVLRRAQGCTNIYKQHIMHALIDAGYTTEMFGSVFHKLFSPRGGLAYCAIEYPDVHDVIRQIHGAGGVAVMAHPGQYDGHDLMLELAERGEIDGIEVWRPLHREEDVPQYIALARLRGLLMTGGSDFHGMYTSHSCALAAFTAPDEQLEALKKKSRRIKSGG</sequence>
<protein>
    <submittedName>
        <fullName evidence="2">PHP domain-containing protein</fullName>
    </submittedName>
</protein>
<dbReference type="InterPro" id="IPR003141">
    <property type="entry name" value="Pol/His_phosphatase_N"/>
</dbReference>
<dbReference type="GO" id="GO:0004534">
    <property type="term" value="F:5'-3' RNA exonuclease activity"/>
    <property type="evidence" value="ECO:0007669"/>
    <property type="project" value="TreeGrafter"/>
</dbReference>
<dbReference type="InterPro" id="IPR016195">
    <property type="entry name" value="Pol/histidinol_Pase-like"/>
</dbReference>
<feature type="domain" description="Polymerase/histidinol phosphatase N-terminal" evidence="1">
    <location>
        <begin position="3"/>
        <end position="68"/>
    </location>
</feature>
<dbReference type="AlphaFoldDB" id="A0A928Q1Z9"/>
<dbReference type="GO" id="GO:0035312">
    <property type="term" value="F:5'-3' DNA exonuclease activity"/>
    <property type="evidence" value="ECO:0007669"/>
    <property type="project" value="TreeGrafter"/>
</dbReference>
<dbReference type="Gene3D" id="3.20.20.140">
    <property type="entry name" value="Metal-dependent hydrolases"/>
    <property type="match status" value="1"/>
</dbReference>
<dbReference type="Pfam" id="PF02811">
    <property type="entry name" value="PHP"/>
    <property type="match status" value="1"/>
</dbReference>
<accession>A0A928Q1Z9</accession>
<reference evidence="2" key="1">
    <citation type="submission" date="2019-04" db="EMBL/GenBank/DDBJ databases">
        <title>Evolution of Biomass-Degrading Anaerobic Consortia Revealed by Metagenomics.</title>
        <authorList>
            <person name="Peng X."/>
        </authorList>
    </citation>
    <scope>NUCLEOTIDE SEQUENCE</scope>
    <source>
        <strain evidence="2">SIG551</strain>
    </source>
</reference>
<dbReference type="Proteomes" id="UP000754750">
    <property type="component" value="Unassembled WGS sequence"/>
</dbReference>
<dbReference type="InterPro" id="IPR052018">
    <property type="entry name" value="PHP_domain"/>
</dbReference>
<gene>
    <name evidence="2" type="ORF">E7512_04110</name>
</gene>
<dbReference type="PANTHER" id="PTHR42924:SF3">
    <property type="entry name" value="POLYMERASE_HISTIDINOL PHOSPHATASE N-TERMINAL DOMAIN-CONTAINING PROTEIN"/>
    <property type="match status" value="1"/>
</dbReference>
<evidence type="ECO:0000259" key="1">
    <source>
        <dbReference type="SMART" id="SM00481"/>
    </source>
</evidence>
<dbReference type="EMBL" id="SVNY01000002">
    <property type="protein sequence ID" value="MBE6832754.1"/>
    <property type="molecule type" value="Genomic_DNA"/>
</dbReference>
<proteinExistence type="predicted"/>
<dbReference type="SUPFAM" id="SSF89550">
    <property type="entry name" value="PHP domain-like"/>
    <property type="match status" value="1"/>
</dbReference>
<evidence type="ECO:0000313" key="3">
    <source>
        <dbReference type="Proteomes" id="UP000754750"/>
    </source>
</evidence>
<dbReference type="PANTHER" id="PTHR42924">
    <property type="entry name" value="EXONUCLEASE"/>
    <property type="match status" value="1"/>
</dbReference>
<dbReference type="InterPro" id="IPR004013">
    <property type="entry name" value="PHP_dom"/>
</dbReference>
<evidence type="ECO:0000313" key="2">
    <source>
        <dbReference type="EMBL" id="MBE6832754.1"/>
    </source>
</evidence>
<name>A0A928Q1Z9_9FIRM</name>
<dbReference type="SMART" id="SM00481">
    <property type="entry name" value="POLIIIAc"/>
    <property type="match status" value="1"/>
</dbReference>